<comment type="subcellular location">
    <subcellularLocation>
        <location evidence="1">Nucleus</location>
    </subcellularLocation>
</comment>
<dbReference type="Proteomes" id="UP000800097">
    <property type="component" value="Unassembled WGS sequence"/>
</dbReference>
<evidence type="ECO:0000256" key="1">
    <source>
        <dbReference type="ARBA" id="ARBA00004123"/>
    </source>
</evidence>
<feature type="compositionally biased region" description="Gly residues" evidence="6">
    <location>
        <begin position="230"/>
        <end position="240"/>
    </location>
</feature>
<dbReference type="Gene3D" id="1.10.20.10">
    <property type="entry name" value="Histone, subunit A"/>
    <property type="match status" value="1"/>
</dbReference>
<evidence type="ECO:0000256" key="4">
    <source>
        <dbReference type="ARBA" id="ARBA00023163"/>
    </source>
</evidence>
<dbReference type="GO" id="GO:0003713">
    <property type="term" value="F:transcription coactivator activity"/>
    <property type="evidence" value="ECO:0007669"/>
    <property type="project" value="TreeGrafter"/>
</dbReference>
<dbReference type="EMBL" id="ML986489">
    <property type="protein sequence ID" value="KAF2277829.1"/>
    <property type="molecule type" value="Genomic_DNA"/>
</dbReference>
<reference evidence="7" key="1">
    <citation type="journal article" date="2020" name="Stud. Mycol.">
        <title>101 Dothideomycetes genomes: a test case for predicting lifestyles and emergence of pathogens.</title>
        <authorList>
            <person name="Haridas S."/>
            <person name="Albert R."/>
            <person name="Binder M."/>
            <person name="Bloem J."/>
            <person name="Labutti K."/>
            <person name="Salamov A."/>
            <person name="Andreopoulos B."/>
            <person name="Baker S."/>
            <person name="Barry K."/>
            <person name="Bills G."/>
            <person name="Bluhm B."/>
            <person name="Cannon C."/>
            <person name="Castanera R."/>
            <person name="Culley D."/>
            <person name="Daum C."/>
            <person name="Ezra D."/>
            <person name="Gonzalez J."/>
            <person name="Henrissat B."/>
            <person name="Kuo A."/>
            <person name="Liang C."/>
            <person name="Lipzen A."/>
            <person name="Lutzoni F."/>
            <person name="Magnuson J."/>
            <person name="Mondo S."/>
            <person name="Nolan M."/>
            <person name="Ohm R."/>
            <person name="Pangilinan J."/>
            <person name="Park H.-J."/>
            <person name="Ramirez L."/>
            <person name="Alfaro M."/>
            <person name="Sun H."/>
            <person name="Tritt A."/>
            <person name="Yoshinaga Y."/>
            <person name="Zwiers L.-H."/>
            <person name="Turgeon B."/>
            <person name="Goodwin S."/>
            <person name="Spatafora J."/>
            <person name="Crous P."/>
            <person name="Grigoriev I."/>
        </authorList>
    </citation>
    <scope>NUCLEOTIDE SEQUENCE</scope>
    <source>
        <strain evidence="7">CBS 379.55</strain>
    </source>
</reference>
<organism evidence="7 8">
    <name type="scientific">Westerdykella ornata</name>
    <dbReference type="NCBI Taxonomy" id="318751"/>
    <lineage>
        <taxon>Eukaryota</taxon>
        <taxon>Fungi</taxon>
        <taxon>Dikarya</taxon>
        <taxon>Ascomycota</taxon>
        <taxon>Pezizomycotina</taxon>
        <taxon>Dothideomycetes</taxon>
        <taxon>Pleosporomycetidae</taxon>
        <taxon>Pleosporales</taxon>
        <taxon>Sporormiaceae</taxon>
        <taxon>Westerdykella</taxon>
    </lineage>
</organism>
<feature type="compositionally biased region" description="Acidic residues" evidence="6">
    <location>
        <begin position="248"/>
        <end position="261"/>
    </location>
</feature>
<sequence length="271" mass="28969">MASPAADAPNGMSTPPTTASGGANASPPTASSTQPNPQSQPQPSQSQLSNGVSQNGLQPPPSHPLTSMQDDGLGKRPQDARTMHLILAKLGVHSYTERVPLQIMDFAYRYTSGILSDALAYEPPQPGGSGPSSKKAAAQNADESSVSLNAVRTAIAARAANQFSPALPKEFMMEIATERNRIALPRVEREFGIRLPPERYCFTGVGWDLKEKWEEEEEVEMDEAEDGQEGMSGGPVGGQMGDTVMGGMEEDEEMDEDEFEEVMGVGKEDAQ</sequence>
<feature type="region of interest" description="Disordered" evidence="6">
    <location>
        <begin position="121"/>
        <end position="141"/>
    </location>
</feature>
<evidence type="ECO:0000313" key="8">
    <source>
        <dbReference type="Proteomes" id="UP000800097"/>
    </source>
</evidence>
<feature type="compositionally biased region" description="Acidic residues" evidence="6">
    <location>
        <begin position="219"/>
        <end position="228"/>
    </location>
</feature>
<keyword evidence="5" id="KW-0539">Nucleus</keyword>
<feature type="compositionally biased region" description="Low complexity" evidence="6">
    <location>
        <begin position="24"/>
        <end position="47"/>
    </location>
</feature>
<accession>A0A6A6JS80</accession>
<evidence type="ECO:0000256" key="5">
    <source>
        <dbReference type="ARBA" id="ARBA00023242"/>
    </source>
</evidence>
<evidence type="ECO:0000256" key="2">
    <source>
        <dbReference type="ARBA" id="ARBA00007646"/>
    </source>
</evidence>
<dbReference type="GO" id="GO:0051123">
    <property type="term" value="P:RNA polymerase II preinitiation complex assembly"/>
    <property type="evidence" value="ECO:0007669"/>
    <property type="project" value="TreeGrafter"/>
</dbReference>
<comment type="similarity">
    <text evidence="2">Belongs to the TAF9 family.</text>
</comment>
<feature type="region of interest" description="Disordered" evidence="6">
    <location>
        <begin position="1"/>
        <end position="76"/>
    </location>
</feature>
<feature type="compositionally biased region" description="Polar residues" evidence="6">
    <location>
        <begin position="48"/>
        <end position="57"/>
    </location>
</feature>
<keyword evidence="8" id="KW-1185">Reference proteome</keyword>
<dbReference type="SUPFAM" id="SSF47113">
    <property type="entry name" value="Histone-fold"/>
    <property type="match status" value="1"/>
</dbReference>
<dbReference type="Pfam" id="PF02291">
    <property type="entry name" value="TFIID-31kDa"/>
    <property type="match status" value="1"/>
</dbReference>
<evidence type="ECO:0000256" key="6">
    <source>
        <dbReference type="SAM" id="MobiDB-lite"/>
    </source>
</evidence>
<name>A0A6A6JS80_WESOR</name>
<dbReference type="PANTHER" id="PTHR48068:SF4">
    <property type="entry name" value="TATA-BOX BINDING PROTEIN ASSOCIATED FACTOR 9"/>
    <property type="match status" value="1"/>
</dbReference>
<dbReference type="AlphaFoldDB" id="A0A6A6JS80"/>
<dbReference type="GO" id="GO:0005669">
    <property type="term" value="C:transcription factor TFIID complex"/>
    <property type="evidence" value="ECO:0007669"/>
    <property type="project" value="TreeGrafter"/>
</dbReference>
<dbReference type="GeneID" id="54547486"/>
<dbReference type="OrthoDB" id="341924at2759"/>
<protein>
    <submittedName>
        <fullName evidence="7">TFIID-31kDa-domain-containing protein</fullName>
    </submittedName>
</protein>
<dbReference type="RefSeq" id="XP_033655368.1">
    <property type="nucleotide sequence ID" value="XM_033794311.1"/>
</dbReference>
<keyword evidence="4" id="KW-0804">Transcription</keyword>
<dbReference type="GO" id="GO:0000124">
    <property type="term" value="C:SAGA complex"/>
    <property type="evidence" value="ECO:0007669"/>
    <property type="project" value="TreeGrafter"/>
</dbReference>
<dbReference type="GO" id="GO:0016251">
    <property type="term" value="F:RNA polymerase II general transcription initiation factor activity"/>
    <property type="evidence" value="ECO:0007669"/>
    <property type="project" value="TreeGrafter"/>
</dbReference>
<dbReference type="PANTHER" id="PTHR48068">
    <property type="entry name" value="TAF9 RNA POLYMERASE II, TATA BOX-BINDING PROTEIN (TBP)-ASSOCIATED FACTOR"/>
    <property type="match status" value="1"/>
</dbReference>
<dbReference type="InterPro" id="IPR009072">
    <property type="entry name" value="Histone-fold"/>
</dbReference>
<proteinExistence type="inferred from homology"/>
<evidence type="ECO:0000256" key="3">
    <source>
        <dbReference type="ARBA" id="ARBA00023015"/>
    </source>
</evidence>
<dbReference type="InterPro" id="IPR051431">
    <property type="entry name" value="TFIID_subunit_9"/>
</dbReference>
<dbReference type="GO" id="GO:0046982">
    <property type="term" value="F:protein heterodimerization activity"/>
    <property type="evidence" value="ECO:0007669"/>
    <property type="project" value="InterPro"/>
</dbReference>
<gene>
    <name evidence="7" type="ORF">EI97DRAFT_274418</name>
</gene>
<feature type="region of interest" description="Disordered" evidence="6">
    <location>
        <begin position="219"/>
        <end position="271"/>
    </location>
</feature>
<evidence type="ECO:0000313" key="7">
    <source>
        <dbReference type="EMBL" id="KAF2277829.1"/>
    </source>
</evidence>
<dbReference type="CDD" id="cd07979">
    <property type="entry name" value="HFD_TAF9"/>
    <property type="match status" value="1"/>
</dbReference>
<keyword evidence="3" id="KW-0805">Transcription regulation</keyword>
<dbReference type="InterPro" id="IPR003162">
    <property type="entry name" value="TFIID-31"/>
</dbReference>
<feature type="compositionally biased region" description="Polar residues" evidence="6">
    <location>
        <begin position="11"/>
        <end position="23"/>
    </location>
</feature>